<keyword evidence="3" id="KW-1185">Reference proteome</keyword>
<organism evidence="2 3">
    <name type="scientific">Pristionchus fissidentatus</name>
    <dbReference type="NCBI Taxonomy" id="1538716"/>
    <lineage>
        <taxon>Eukaryota</taxon>
        <taxon>Metazoa</taxon>
        <taxon>Ecdysozoa</taxon>
        <taxon>Nematoda</taxon>
        <taxon>Chromadorea</taxon>
        <taxon>Rhabditida</taxon>
        <taxon>Rhabditina</taxon>
        <taxon>Diplogasteromorpha</taxon>
        <taxon>Diplogasteroidea</taxon>
        <taxon>Neodiplogasteridae</taxon>
        <taxon>Pristionchus</taxon>
    </lineage>
</organism>
<sequence length="175" mass="19414">FPFSPLLHSIRDCSHRQCRLSLNGYTPGPFMEALILCPFASLPDTTMSISVVYAGIHVLYHDFITFNAYSCCMQFVAVPLFVMIEKLWTDRRLVLFIQIFGVGLSLLSLLAVEQLTDVGIMSQDSLIVAGDVPFGRHSLHVPRPFSHDSKAGDYSDPSAGWHLSLREGCSCCNAE</sequence>
<feature type="transmembrane region" description="Helical" evidence="1">
    <location>
        <begin position="93"/>
        <end position="112"/>
    </location>
</feature>
<feature type="transmembrane region" description="Helical" evidence="1">
    <location>
        <begin position="63"/>
        <end position="84"/>
    </location>
</feature>
<reference evidence="2" key="1">
    <citation type="submission" date="2023-10" db="EMBL/GenBank/DDBJ databases">
        <title>Genome assembly of Pristionchus species.</title>
        <authorList>
            <person name="Yoshida K."/>
            <person name="Sommer R.J."/>
        </authorList>
    </citation>
    <scope>NUCLEOTIDE SEQUENCE</scope>
    <source>
        <strain evidence="2">RS5133</strain>
    </source>
</reference>
<dbReference type="AlphaFoldDB" id="A0AAV5WG82"/>
<evidence type="ECO:0000256" key="1">
    <source>
        <dbReference type="SAM" id="Phobius"/>
    </source>
</evidence>
<feature type="non-terminal residue" evidence="2">
    <location>
        <position position="1"/>
    </location>
</feature>
<evidence type="ECO:0008006" key="4">
    <source>
        <dbReference type="Google" id="ProtNLM"/>
    </source>
</evidence>
<keyword evidence="1" id="KW-1133">Transmembrane helix</keyword>
<gene>
    <name evidence="2" type="ORF">PFISCL1PPCAC_22189</name>
</gene>
<keyword evidence="1" id="KW-0812">Transmembrane</keyword>
<keyword evidence="1" id="KW-0472">Membrane</keyword>
<protein>
    <recommendedName>
        <fullName evidence="4">EamA domain-containing protein</fullName>
    </recommendedName>
</protein>
<accession>A0AAV5WG82</accession>
<dbReference type="Proteomes" id="UP001432322">
    <property type="component" value="Unassembled WGS sequence"/>
</dbReference>
<name>A0AAV5WG82_9BILA</name>
<evidence type="ECO:0000313" key="3">
    <source>
        <dbReference type="Proteomes" id="UP001432322"/>
    </source>
</evidence>
<proteinExistence type="predicted"/>
<evidence type="ECO:0000313" key="2">
    <source>
        <dbReference type="EMBL" id="GMT30892.1"/>
    </source>
</evidence>
<dbReference type="EMBL" id="BTSY01000005">
    <property type="protein sequence ID" value="GMT30892.1"/>
    <property type="molecule type" value="Genomic_DNA"/>
</dbReference>
<comment type="caution">
    <text evidence="2">The sequence shown here is derived from an EMBL/GenBank/DDBJ whole genome shotgun (WGS) entry which is preliminary data.</text>
</comment>